<evidence type="ECO:0000256" key="6">
    <source>
        <dbReference type="ARBA" id="ARBA00023163"/>
    </source>
</evidence>
<comment type="similarity">
    <text evidence="2 7">Belongs to the ArgR family.</text>
</comment>
<dbReference type="Proteomes" id="UP000051672">
    <property type="component" value="Unassembled WGS sequence"/>
</dbReference>
<evidence type="ECO:0000313" key="10">
    <source>
        <dbReference type="EMBL" id="KRM72815.1"/>
    </source>
</evidence>
<dbReference type="GO" id="GO:0003677">
    <property type="term" value="F:DNA binding"/>
    <property type="evidence" value="ECO:0007669"/>
    <property type="project" value="UniProtKB-KW"/>
</dbReference>
<comment type="subcellular location">
    <subcellularLocation>
        <location evidence="1 7">Cytoplasm</location>
    </subcellularLocation>
</comment>
<dbReference type="InterPro" id="IPR020899">
    <property type="entry name" value="Arg_repress_C"/>
</dbReference>
<comment type="function">
    <text evidence="7">Regulates arginine biosynthesis genes.</text>
</comment>
<dbReference type="InterPro" id="IPR001669">
    <property type="entry name" value="Arg_repress"/>
</dbReference>
<dbReference type="PRINTS" id="PR01467">
    <property type="entry name" value="ARGREPRESSOR"/>
</dbReference>
<accession>A0A0R2B0S5</accession>
<dbReference type="UniPathway" id="UPA00068"/>
<dbReference type="SUPFAM" id="SSF46785">
    <property type="entry name" value="Winged helix' DNA-binding domain"/>
    <property type="match status" value="1"/>
</dbReference>
<comment type="caution">
    <text evidence="10">The sequence shown here is derived from an EMBL/GenBank/DDBJ whole genome shotgun (WGS) entry which is preliminary data.</text>
</comment>
<dbReference type="InterPro" id="IPR020900">
    <property type="entry name" value="Arg_repress_DNA-bd"/>
</dbReference>
<dbReference type="GO" id="GO:0051259">
    <property type="term" value="P:protein complex oligomerization"/>
    <property type="evidence" value="ECO:0007669"/>
    <property type="project" value="InterPro"/>
</dbReference>
<dbReference type="InterPro" id="IPR036388">
    <property type="entry name" value="WH-like_DNA-bd_sf"/>
</dbReference>
<reference evidence="10 11" key="1">
    <citation type="journal article" date="2015" name="Genome Announc.">
        <title>Expanding the biotechnology potential of lactobacilli through comparative genomics of 213 strains and associated genera.</title>
        <authorList>
            <person name="Sun Z."/>
            <person name="Harris H.M."/>
            <person name="McCann A."/>
            <person name="Guo C."/>
            <person name="Argimon S."/>
            <person name="Zhang W."/>
            <person name="Yang X."/>
            <person name="Jeffery I.B."/>
            <person name="Cooney J.C."/>
            <person name="Kagawa T.F."/>
            <person name="Liu W."/>
            <person name="Song Y."/>
            <person name="Salvetti E."/>
            <person name="Wrobel A."/>
            <person name="Rasinkangas P."/>
            <person name="Parkhill J."/>
            <person name="Rea M.C."/>
            <person name="O'Sullivan O."/>
            <person name="Ritari J."/>
            <person name="Douillard F.P."/>
            <person name="Paul Ross R."/>
            <person name="Yang R."/>
            <person name="Briner A.E."/>
            <person name="Felis G.E."/>
            <person name="de Vos W.M."/>
            <person name="Barrangou R."/>
            <person name="Klaenhammer T.R."/>
            <person name="Caufield P.W."/>
            <person name="Cui Y."/>
            <person name="Zhang H."/>
            <person name="O'Toole P.W."/>
        </authorList>
    </citation>
    <scope>NUCLEOTIDE SEQUENCE [LARGE SCALE GENOMIC DNA]</scope>
    <source>
        <strain evidence="10 11">DSM 23927</strain>
    </source>
</reference>
<keyword evidence="7" id="KW-0678">Repressor</keyword>
<dbReference type="GO" id="GO:0034618">
    <property type="term" value="F:arginine binding"/>
    <property type="evidence" value="ECO:0007669"/>
    <property type="project" value="InterPro"/>
</dbReference>
<dbReference type="AlphaFoldDB" id="A0A0R2B0S5"/>
<dbReference type="GO" id="GO:1900079">
    <property type="term" value="P:regulation of arginine biosynthetic process"/>
    <property type="evidence" value="ECO:0007669"/>
    <property type="project" value="UniProtKB-UniRule"/>
</dbReference>
<dbReference type="Gene3D" id="1.10.10.10">
    <property type="entry name" value="Winged helix-like DNA-binding domain superfamily/Winged helix DNA-binding domain"/>
    <property type="match status" value="1"/>
</dbReference>
<dbReference type="SUPFAM" id="SSF55252">
    <property type="entry name" value="C-terminal domain of arginine repressor"/>
    <property type="match status" value="1"/>
</dbReference>
<keyword evidence="11" id="KW-1185">Reference proteome</keyword>
<sequence>MHKGQRQAQIRRLITETVIERQEDFVSALAAEGVPVTQATISRDIKEMQLVKVPTTAGHYRYSLPPETQLPPLAKLQRTFASAYLAGDRQNEMLALRFQPGTAPAIGDLIDQLADPRIFTTVSNDAKILIVCKTPADAQALFAEFEQISR</sequence>
<organism evidence="10 11">
    <name type="scientific">Lacticaseibacillus brantae DSM 23927</name>
    <dbReference type="NCBI Taxonomy" id="1423727"/>
    <lineage>
        <taxon>Bacteria</taxon>
        <taxon>Bacillati</taxon>
        <taxon>Bacillota</taxon>
        <taxon>Bacilli</taxon>
        <taxon>Lactobacillales</taxon>
        <taxon>Lactobacillaceae</taxon>
        <taxon>Lacticaseibacillus</taxon>
    </lineage>
</organism>
<feature type="domain" description="Arginine repressor DNA-binding" evidence="8">
    <location>
        <begin position="1"/>
        <end position="69"/>
    </location>
</feature>
<keyword evidence="7" id="KW-0028">Amino-acid biosynthesis</keyword>
<evidence type="ECO:0000313" key="11">
    <source>
        <dbReference type="Proteomes" id="UP000051672"/>
    </source>
</evidence>
<keyword evidence="3 7" id="KW-0963">Cytoplasm</keyword>
<evidence type="ECO:0000256" key="5">
    <source>
        <dbReference type="ARBA" id="ARBA00023125"/>
    </source>
</evidence>
<dbReference type="EMBL" id="AYZQ01000001">
    <property type="protein sequence ID" value="KRM72815.1"/>
    <property type="molecule type" value="Genomic_DNA"/>
</dbReference>
<evidence type="ECO:0000256" key="1">
    <source>
        <dbReference type="ARBA" id="ARBA00004496"/>
    </source>
</evidence>
<dbReference type="PATRIC" id="fig|1423727.3.peg.529"/>
<evidence type="ECO:0000256" key="3">
    <source>
        <dbReference type="ARBA" id="ARBA00022490"/>
    </source>
</evidence>
<dbReference type="PANTHER" id="PTHR34471">
    <property type="entry name" value="ARGININE REPRESSOR"/>
    <property type="match status" value="1"/>
</dbReference>
<gene>
    <name evidence="7" type="primary">argR</name>
    <name evidence="10" type="ORF">FC34_GL000526</name>
</gene>
<dbReference type="HAMAP" id="MF_00173">
    <property type="entry name" value="Arg_repressor"/>
    <property type="match status" value="1"/>
</dbReference>
<keyword evidence="4 7" id="KW-0805">Transcription regulation</keyword>
<proteinExistence type="inferred from homology"/>
<dbReference type="InterPro" id="IPR036251">
    <property type="entry name" value="Arg_repress_C_sf"/>
</dbReference>
<protein>
    <recommendedName>
        <fullName evidence="7">Arginine repressor</fullName>
    </recommendedName>
</protein>
<keyword evidence="7" id="KW-0055">Arginine biosynthesis</keyword>
<dbReference type="InterPro" id="IPR036390">
    <property type="entry name" value="WH_DNA-bd_sf"/>
</dbReference>
<dbReference type="STRING" id="1423727.FC34_GL000526"/>
<comment type="pathway">
    <text evidence="7">Amino-acid biosynthesis; L-arginine biosynthesis [regulation].</text>
</comment>
<evidence type="ECO:0000256" key="4">
    <source>
        <dbReference type="ARBA" id="ARBA00023015"/>
    </source>
</evidence>
<dbReference type="Pfam" id="PF02863">
    <property type="entry name" value="Arg_repressor_C"/>
    <property type="match status" value="1"/>
</dbReference>
<keyword evidence="5 7" id="KW-0238">DNA-binding</keyword>
<keyword evidence="6 7" id="KW-0804">Transcription</keyword>
<dbReference type="OrthoDB" id="9807089at2"/>
<dbReference type="Gene3D" id="3.30.1360.40">
    <property type="match status" value="1"/>
</dbReference>
<dbReference type="PANTHER" id="PTHR34471:SF1">
    <property type="entry name" value="ARGININE REPRESSOR"/>
    <property type="match status" value="1"/>
</dbReference>
<evidence type="ECO:0000259" key="9">
    <source>
        <dbReference type="Pfam" id="PF02863"/>
    </source>
</evidence>
<dbReference type="GO" id="GO:0005737">
    <property type="term" value="C:cytoplasm"/>
    <property type="evidence" value="ECO:0007669"/>
    <property type="project" value="UniProtKB-SubCell"/>
</dbReference>
<dbReference type="GO" id="GO:0006526">
    <property type="term" value="P:L-arginine biosynthetic process"/>
    <property type="evidence" value="ECO:0007669"/>
    <property type="project" value="UniProtKB-UniPathway"/>
</dbReference>
<evidence type="ECO:0000256" key="2">
    <source>
        <dbReference type="ARBA" id="ARBA00008316"/>
    </source>
</evidence>
<dbReference type="GO" id="GO:0003700">
    <property type="term" value="F:DNA-binding transcription factor activity"/>
    <property type="evidence" value="ECO:0007669"/>
    <property type="project" value="UniProtKB-UniRule"/>
</dbReference>
<name>A0A0R2B0S5_9LACO</name>
<dbReference type="Pfam" id="PF01316">
    <property type="entry name" value="Arg_repressor"/>
    <property type="match status" value="1"/>
</dbReference>
<feature type="domain" description="Arginine repressor C-terminal" evidence="9">
    <location>
        <begin position="82"/>
        <end position="146"/>
    </location>
</feature>
<dbReference type="RefSeq" id="WP_057893827.1">
    <property type="nucleotide sequence ID" value="NZ_AYZQ01000001.1"/>
</dbReference>
<evidence type="ECO:0000256" key="7">
    <source>
        <dbReference type="HAMAP-Rule" id="MF_00173"/>
    </source>
</evidence>
<evidence type="ECO:0000259" key="8">
    <source>
        <dbReference type="Pfam" id="PF01316"/>
    </source>
</evidence>